<dbReference type="AlphaFoldDB" id="N9XJR0"/>
<dbReference type="Gene3D" id="3.30.70.360">
    <property type="match status" value="1"/>
</dbReference>
<evidence type="ECO:0000256" key="1">
    <source>
        <dbReference type="ARBA" id="ARBA00022801"/>
    </source>
</evidence>
<comment type="cofactor">
    <cofactor evidence="2">
        <name>Mn(2+)</name>
        <dbReference type="ChEBI" id="CHEBI:29035"/>
    </cofactor>
    <text evidence="2">The Mn(2+) ion enhances activity.</text>
</comment>
<dbReference type="InterPro" id="IPR002933">
    <property type="entry name" value="Peptidase_M20"/>
</dbReference>
<dbReference type="PANTHER" id="PTHR11014:SF63">
    <property type="entry name" value="METALLOPEPTIDASE, PUTATIVE (AFU_ORTHOLOGUE AFUA_6G09600)-RELATED"/>
    <property type="match status" value="1"/>
</dbReference>
<dbReference type="PIRSF" id="PIRSF005962">
    <property type="entry name" value="Pept_M20D_amidohydro"/>
    <property type="match status" value="1"/>
</dbReference>
<organism evidence="4 5">
    <name type="scientific">Clostridium thermobutyricum</name>
    <dbReference type="NCBI Taxonomy" id="29372"/>
    <lineage>
        <taxon>Bacteria</taxon>
        <taxon>Bacillati</taxon>
        <taxon>Bacillota</taxon>
        <taxon>Clostridia</taxon>
        <taxon>Eubacteriales</taxon>
        <taxon>Clostridiaceae</taxon>
        <taxon>Clostridium</taxon>
    </lineage>
</organism>
<reference evidence="4 5" key="1">
    <citation type="submission" date="2013-01" db="EMBL/GenBank/DDBJ databases">
        <title>The Genome Sequence of Clostridium colicanis 209318.</title>
        <authorList>
            <consortium name="The Broad Institute Genome Sequencing Platform"/>
            <person name="Earl A."/>
            <person name="Ward D."/>
            <person name="Feldgarden M."/>
            <person name="Gevers D."/>
            <person name="Courvalin P."/>
            <person name="Lambert T."/>
            <person name="Walker B."/>
            <person name="Young S.K."/>
            <person name="Zeng Q."/>
            <person name="Gargeya S."/>
            <person name="Fitzgerald M."/>
            <person name="Haas B."/>
            <person name="Abouelleil A."/>
            <person name="Alvarado L."/>
            <person name="Arachchi H.M."/>
            <person name="Berlin A.M."/>
            <person name="Chapman S.B."/>
            <person name="Dewar J."/>
            <person name="Goldberg J."/>
            <person name="Griggs A."/>
            <person name="Gujja S."/>
            <person name="Hansen M."/>
            <person name="Howarth C."/>
            <person name="Imamovic A."/>
            <person name="Larimer J."/>
            <person name="McCowan C."/>
            <person name="Murphy C."/>
            <person name="Neiman D."/>
            <person name="Pearson M."/>
            <person name="Priest M."/>
            <person name="Roberts A."/>
            <person name="Saif S."/>
            <person name="Shea T."/>
            <person name="Sisk P."/>
            <person name="Sykes S."/>
            <person name="Wortman J."/>
            <person name="Nusbaum C."/>
            <person name="Birren B."/>
        </authorList>
    </citation>
    <scope>NUCLEOTIDE SEQUENCE [LARGE SCALE GENOMIC DNA]</scope>
    <source>
        <strain evidence="4 5">209318</strain>
    </source>
</reference>
<dbReference type="SUPFAM" id="SSF55031">
    <property type="entry name" value="Bacterial exopeptidase dimerisation domain"/>
    <property type="match status" value="1"/>
</dbReference>
<dbReference type="PATRIC" id="fig|999411.4.peg.2993"/>
<dbReference type="InterPro" id="IPR036264">
    <property type="entry name" value="Bact_exopeptidase_dim_dom"/>
</dbReference>
<dbReference type="RefSeq" id="WP_002599519.1">
    <property type="nucleotide sequence ID" value="NZ_KB850958.1"/>
</dbReference>
<dbReference type="CDD" id="cd03886">
    <property type="entry name" value="M20_Acy1"/>
    <property type="match status" value="1"/>
</dbReference>
<feature type="domain" description="Peptidase M20 dimerisation" evidence="3">
    <location>
        <begin position="187"/>
        <end position="278"/>
    </location>
</feature>
<protein>
    <submittedName>
        <fullName evidence="4">Amidohydrolase</fullName>
    </submittedName>
</protein>
<accession>N9XJR0</accession>
<dbReference type="SUPFAM" id="SSF53187">
    <property type="entry name" value="Zn-dependent exopeptidases"/>
    <property type="match status" value="1"/>
</dbReference>
<dbReference type="PANTHER" id="PTHR11014">
    <property type="entry name" value="PEPTIDASE M20 FAMILY MEMBER"/>
    <property type="match status" value="1"/>
</dbReference>
<dbReference type="eggNOG" id="COG1473">
    <property type="taxonomic scope" value="Bacteria"/>
</dbReference>
<dbReference type="NCBIfam" id="TIGR01891">
    <property type="entry name" value="amidohydrolases"/>
    <property type="match status" value="1"/>
</dbReference>
<feature type="binding site" evidence="2">
    <location>
        <position position="105"/>
    </location>
    <ligand>
        <name>Mn(2+)</name>
        <dbReference type="ChEBI" id="CHEBI:29035"/>
        <label>2</label>
    </ligand>
</feature>
<dbReference type="HOGENOM" id="CLU_023257_0_1_9"/>
<name>N9XJR0_9CLOT</name>
<gene>
    <name evidence="4" type="ORF">HMPREF1092_03079</name>
</gene>
<sequence length="398" mass="43534">MEFKENILNDSKELKSSLIEIRRELHKHPEVGVYLPNTMKFISSKLKEFGYTPEIIDEVGVLATIKGPKDGKTFLLRADMDALPIEEESDFDFKSTNGNMHACGHDMHSTMLLGAAKLLKKYQSEINGTIKLLFQPDEEGFTGGKRMIKAGVLENPKVNAAMALHVFSNAPSNTIVYSVGTCISSCIKFKITITGIGCHGAMPETGIDPLNIASHVYLALQEIPSREISATDPVVLTIGKFVGGTASNIIPEKVVMEGTIRTLSEDVGRFTFDRVKDISMNVSKAFRGSALVEEVVSVPPLINDSNLSEKLFSYTKDLFGTSKNVIKENNSGMASEDFAAIAKLVPSTYFIIGAGTKEENPSFGYPMHHSCVGFNEDILTSGSAMLAYNSIMWLKENL</sequence>
<dbReference type="Pfam" id="PF07687">
    <property type="entry name" value="M20_dimer"/>
    <property type="match status" value="1"/>
</dbReference>
<dbReference type="Gene3D" id="3.40.630.10">
    <property type="entry name" value="Zn peptidases"/>
    <property type="match status" value="1"/>
</dbReference>
<dbReference type="InterPro" id="IPR011650">
    <property type="entry name" value="Peptidase_M20_dimer"/>
</dbReference>
<dbReference type="GO" id="GO:0046872">
    <property type="term" value="F:metal ion binding"/>
    <property type="evidence" value="ECO:0007669"/>
    <property type="project" value="UniProtKB-KW"/>
</dbReference>
<evidence type="ECO:0000313" key="5">
    <source>
        <dbReference type="Proteomes" id="UP000013097"/>
    </source>
</evidence>
<dbReference type="InterPro" id="IPR017439">
    <property type="entry name" value="Amidohydrolase"/>
</dbReference>
<evidence type="ECO:0000259" key="3">
    <source>
        <dbReference type="Pfam" id="PF07687"/>
    </source>
</evidence>
<dbReference type="GO" id="GO:0019877">
    <property type="term" value="P:diaminopimelate biosynthetic process"/>
    <property type="evidence" value="ECO:0007669"/>
    <property type="project" value="UniProtKB-ARBA"/>
</dbReference>
<evidence type="ECO:0000313" key="4">
    <source>
        <dbReference type="EMBL" id="ENY99942.1"/>
    </source>
</evidence>
<evidence type="ECO:0000256" key="2">
    <source>
        <dbReference type="PIRSR" id="PIRSR005962-1"/>
    </source>
</evidence>
<keyword evidence="1 4" id="KW-0378">Hydrolase</keyword>
<proteinExistence type="predicted"/>
<dbReference type="FunFam" id="3.30.70.360:FF:000001">
    <property type="entry name" value="N-acetyldiaminopimelate deacetylase"/>
    <property type="match status" value="1"/>
</dbReference>
<keyword evidence="2" id="KW-0479">Metal-binding</keyword>
<feature type="binding site" evidence="2">
    <location>
        <position position="368"/>
    </location>
    <ligand>
        <name>Mn(2+)</name>
        <dbReference type="ChEBI" id="CHEBI:29035"/>
        <label>2</label>
    </ligand>
</feature>
<feature type="binding site" evidence="2">
    <location>
        <position position="103"/>
    </location>
    <ligand>
        <name>Mn(2+)</name>
        <dbReference type="ChEBI" id="CHEBI:29035"/>
        <label>2</label>
    </ligand>
</feature>
<dbReference type="EMBL" id="AGYT01000019">
    <property type="protein sequence ID" value="ENY99942.1"/>
    <property type="molecule type" value="Genomic_DNA"/>
</dbReference>
<feature type="binding site" evidence="2">
    <location>
        <position position="139"/>
    </location>
    <ligand>
        <name>Mn(2+)</name>
        <dbReference type="ChEBI" id="CHEBI:29035"/>
        <label>2</label>
    </ligand>
</feature>
<dbReference type="GO" id="GO:0050118">
    <property type="term" value="F:N-acetyldiaminopimelate deacetylase activity"/>
    <property type="evidence" value="ECO:0007669"/>
    <property type="project" value="UniProtKB-ARBA"/>
</dbReference>
<keyword evidence="5" id="KW-1185">Reference proteome</keyword>
<dbReference type="Proteomes" id="UP000013097">
    <property type="component" value="Unassembled WGS sequence"/>
</dbReference>
<comment type="caution">
    <text evidence="4">The sequence shown here is derived from an EMBL/GenBank/DDBJ whole genome shotgun (WGS) entry which is preliminary data.</text>
</comment>
<dbReference type="Pfam" id="PF01546">
    <property type="entry name" value="Peptidase_M20"/>
    <property type="match status" value="1"/>
</dbReference>
<feature type="binding site" evidence="2">
    <location>
        <position position="165"/>
    </location>
    <ligand>
        <name>Mn(2+)</name>
        <dbReference type="ChEBI" id="CHEBI:29035"/>
        <label>2</label>
    </ligand>
</feature>
<keyword evidence="2" id="KW-0464">Manganese</keyword>